<feature type="domain" description="Death" evidence="17">
    <location>
        <begin position="1438"/>
        <end position="1522"/>
    </location>
</feature>
<feature type="domain" description="ZU5" evidence="18">
    <location>
        <begin position="957"/>
        <end position="1112"/>
    </location>
</feature>
<feature type="repeat" description="ANK" evidence="15">
    <location>
        <begin position="340"/>
        <end position="372"/>
    </location>
</feature>
<feature type="repeat" description="ANK" evidence="15">
    <location>
        <begin position="637"/>
        <end position="669"/>
    </location>
</feature>
<evidence type="ECO:0000256" key="5">
    <source>
        <dbReference type="ARBA" id="ARBA00022553"/>
    </source>
</evidence>
<dbReference type="FunFam" id="1.25.40.20:FF:000001">
    <property type="entry name" value="Ankyrin-2 isoform 2"/>
    <property type="match status" value="1"/>
</dbReference>
<evidence type="ECO:0000256" key="8">
    <source>
        <dbReference type="ARBA" id="ARBA00023043"/>
    </source>
</evidence>
<evidence type="ECO:0000256" key="12">
    <source>
        <dbReference type="ARBA" id="ARBA00023257"/>
    </source>
</evidence>
<dbReference type="SUPFAM" id="SSF47986">
    <property type="entry name" value="DEATH domain"/>
    <property type="match status" value="1"/>
</dbReference>
<keyword evidence="8 15" id="KW-0040">ANK repeat</keyword>
<protein>
    <submittedName>
        <fullName evidence="19">Ankyrin 3</fullName>
    </submittedName>
</protein>
<feature type="domain" description="ZU5" evidence="18">
    <location>
        <begin position="1114"/>
        <end position="1261"/>
    </location>
</feature>
<dbReference type="InterPro" id="IPR040745">
    <property type="entry name" value="Ankyrin_UPA"/>
</dbReference>
<feature type="repeat" description="ANK" evidence="15">
    <location>
        <begin position="703"/>
        <end position="735"/>
    </location>
</feature>
<sequence>MAVEEGESFPEQSDANASYLRAARAGHLEKALDYIKNGVDINICNQNGLNALHLASKEGHVEVVSELLQREANVDAATKKGNTALHIASLAGQAEVVKVLVTNGANVNAQSQNGFTPLYMAAQENHLEVVKFLLDNGASQSLATEDGFTPLAVALQQGHDQVVSLLLENDTKGKVRLPALHIAARKDDTKAAALLLQNDNNADVESKSGFTPLHIAAHYGNINVATLLLNRAAAVDFTARNDITPLHVASKRGNANMVKLLLDRGAKIDAKTRDGLTPLHCGARSGHEQVVEMLLDRAAPILSKTKNGLSPLHMATQGDHLNCVQLLLQHNVPVDDVTNDYLTALHVAAHCGHYKVAKVLLDKKANPNAKALNGFTPLHIACKKNRIKVMELLLKHGASIQAVTESGLTPIHVAAFMGHVNIVSQLMHHGASPNTTNVRGETALHMAARSGQAEVVRYLVQDGAQVEAKAKDDQTPLHISARLGKADIVQQLLQQGASPNAATTSGYTPLHLSAREGHEDVAAFLLDHGASLSITTKKGFTPLHVAAKYGKLEVANLLLQKSASPDAAGKSGLTPLHVAAHYDNQKVALLLLDQGASPHAAAKNGYTPLHIAAKKNQMDIATTLLEYGADANAVTRQGIASVHLAAQEGHVDMVSLLLSRNANVNLSNKSGLTPLHLAAQEDRVNVAEVLVNQGAHVDAQTKMGYTPLHVGCHYGNIKIVNFLLQHSAKVNAKTKNGYTPLHQAAQQGHTHIINVLLQNNASPNELTVNGNTALGIARRLGYISVVDTLKIVTEETMTTTTVTEKHKMNVPETMNEVLDMSDDEVRKANAPEMLSDGEYISDVEEGEDAMTGDTDKYLGPQDLKELGDDSLPAEGYMGFSLGARSASPKISSDRSYTLNRSSYARDSMMIEELLVPSKEQHLTFTREFDSDSLRHYSWAADTLDNVNLVSSPIHSGFLVSFMVDARGGSMRGSRHHGMRIIIPPRKCTAPTRITCRLVKRHKLANPPPMVEGEGLASRLVEMGPAGAQFLGPVIVEIPHFGSMRGKERELIVLRSENGETWKEHQFDSKNEDLTELLNGMDEELDSPEELGKKRICRIITKDFPQYFAVVSRIKQESNQIGPEGGILSSTTVPLVQASFPEGALTKRIRVGLQAQPVPDEIVKKILGNKATFSPIVTVEPRRRKFHKPITMTIPVPPPSGEGVSNGYKGDSTPNLRLLCSITGGTSPAQWEDITGTTPLTFIKDCVSFTTNVSARFWLADCHQVLETVGLATQLYRELICVPYMAKFVVFAKMNDPVESSLRCFCMTDDKVDKTLEQQENFEEVARSKDIEVLEGKPIYVDCYGNLAPLTKGGQQLVFNFYAFKENRLPFSIKIRDTSQEPCGRLSFLKEPKTTKGLPQTAVCNLNITLPAHKKIEKTDRRQSFASLALRPQSPCERTDIRMAIVADHLGLSWTELARELNFSVDEINQIRVENPNSLISQSFMLLKKWVTRDGKNATTDALTSVLTKINRIDIVTLLEGPIFDYGNISGTRSFADENNVFHDPVDGYPSLQVELETPTGLHYTPPTPFQQDDYFSDISSIESPLRTPSRLSDGLVPSQGNIEHSADGPPVVTAEDTSLEDSKLEDSVPLTEMPEAVDVDESQLENVCLSWQNETSSGNLEAPAQARRVTGGLLDRLDDSPDQCRDSITSYLKGEAGKFEANGSHTEITPEAKTKSYFPESQNDVGKQSTKETLKPKIHGSGHVEEPASPLAAYQKSLEESSKFVIEETKPCVPVSMKKMSRTSPADGKPRLNLHEEEGSSGSEQKVKSPGAALTRMTACCYKDLKDSESDSSSEEERRVTTRVIRRRLIIKGEEAKNIPGESVTEEQFTDEEGNLITRKITRKVLRRIVIPQERKHDDVVMERDCQRECRGQKLCALPRNCC</sequence>
<dbReference type="Gene3D" id="1.25.40.20">
    <property type="entry name" value="Ankyrin repeat-containing domain"/>
    <property type="match status" value="3"/>
</dbReference>
<dbReference type="FunFam" id="2.60.220.30:FF:000002">
    <property type="entry name" value="Ankyrin-3 isoform 2"/>
    <property type="match status" value="1"/>
</dbReference>
<keyword evidence="9" id="KW-0472">Membrane</keyword>
<evidence type="ECO:0000259" key="17">
    <source>
        <dbReference type="PROSITE" id="PS50017"/>
    </source>
</evidence>
<feature type="repeat" description="ANK" evidence="15">
    <location>
        <begin position="47"/>
        <end position="79"/>
    </location>
</feature>
<feature type="repeat" description="ANK" evidence="15">
    <location>
        <begin position="538"/>
        <end position="570"/>
    </location>
</feature>
<dbReference type="Pfam" id="PF00531">
    <property type="entry name" value="Death"/>
    <property type="match status" value="1"/>
</dbReference>
<comment type="subcellular location">
    <subcellularLocation>
        <location evidence="13">Cell membrane</location>
        <location evidence="13">Sarcolemma</location>
        <location evidence="13">T-tubule</location>
    </subcellularLocation>
    <subcellularLocation>
        <location evidence="1">Cytoplasm</location>
        <location evidence="1">Cytoskeleton</location>
    </subcellularLocation>
    <subcellularLocation>
        <location evidence="2">Lysosome</location>
    </subcellularLocation>
    <subcellularLocation>
        <location evidence="14">Postsynaptic cell membrane</location>
    </subcellularLocation>
</comment>
<keyword evidence="10" id="KW-0206">Cytoskeleton</keyword>
<dbReference type="FunFam" id="1.10.533.10:FF:000002">
    <property type="entry name" value="Ankyrin-3 isoform 2"/>
    <property type="match status" value="1"/>
</dbReference>
<evidence type="ECO:0000313" key="19">
    <source>
        <dbReference type="Ensembl" id="ENSMMUP00000064479.1"/>
    </source>
</evidence>
<evidence type="ECO:0000313" key="20">
    <source>
        <dbReference type="Proteomes" id="UP000006718"/>
    </source>
</evidence>
<dbReference type="FunFam" id="1.25.40.20:FF:000002">
    <property type="entry name" value="Ankyrin-2 isoform 2"/>
    <property type="match status" value="1"/>
</dbReference>
<feature type="repeat" description="ANK" evidence="15">
    <location>
        <begin position="373"/>
        <end position="405"/>
    </location>
</feature>
<evidence type="ECO:0000256" key="16">
    <source>
        <dbReference type="SAM" id="MobiDB-lite"/>
    </source>
</evidence>
<dbReference type="SMART" id="SM00218">
    <property type="entry name" value="ZU5"/>
    <property type="match status" value="1"/>
</dbReference>
<dbReference type="GO" id="GO:0072659">
    <property type="term" value="P:protein localization to plasma membrane"/>
    <property type="evidence" value="ECO:0007669"/>
    <property type="project" value="UniProtKB-ARBA"/>
</dbReference>
<dbReference type="ExpressionAtlas" id="A0A5F7ZIN6">
    <property type="expression patterns" value="baseline"/>
</dbReference>
<dbReference type="SMART" id="SM00248">
    <property type="entry name" value="ANK"/>
    <property type="match status" value="22"/>
</dbReference>
<keyword evidence="4" id="KW-0963">Cytoplasm</keyword>
<dbReference type="Proteomes" id="UP000006718">
    <property type="component" value="Chromosome 9"/>
</dbReference>
<organism evidence="19 20">
    <name type="scientific">Macaca mulatta</name>
    <name type="common">Rhesus macaque</name>
    <dbReference type="NCBI Taxonomy" id="9544"/>
    <lineage>
        <taxon>Eukaryota</taxon>
        <taxon>Metazoa</taxon>
        <taxon>Chordata</taxon>
        <taxon>Craniata</taxon>
        <taxon>Vertebrata</taxon>
        <taxon>Euteleostomi</taxon>
        <taxon>Mammalia</taxon>
        <taxon>Eutheria</taxon>
        <taxon>Euarchontoglires</taxon>
        <taxon>Primates</taxon>
        <taxon>Haplorrhini</taxon>
        <taxon>Catarrhini</taxon>
        <taxon>Cercopithecidae</taxon>
        <taxon>Cercopithecinae</taxon>
        <taxon>Macaca</taxon>
    </lineage>
</organism>
<reference evidence="19" key="3">
    <citation type="submission" date="2025-08" db="UniProtKB">
        <authorList>
            <consortium name="Ensembl"/>
        </authorList>
    </citation>
    <scope>IDENTIFICATION</scope>
    <source>
        <strain evidence="19">17573</strain>
    </source>
</reference>
<dbReference type="InterPro" id="IPR037971">
    <property type="entry name" value="Ank3_Death"/>
</dbReference>
<dbReference type="Pfam" id="PF13637">
    <property type="entry name" value="Ank_4"/>
    <property type="match status" value="2"/>
</dbReference>
<dbReference type="GO" id="GO:0048193">
    <property type="term" value="P:Golgi vesicle transport"/>
    <property type="evidence" value="ECO:0007669"/>
    <property type="project" value="UniProtKB-ARBA"/>
</dbReference>
<feature type="repeat" description="ANK" evidence="15">
    <location>
        <begin position="736"/>
        <end position="768"/>
    </location>
</feature>
<keyword evidence="12" id="KW-0628">Postsynaptic cell membrane</keyword>
<dbReference type="GO" id="GO:0005856">
    <property type="term" value="C:cytoskeleton"/>
    <property type="evidence" value="ECO:0007669"/>
    <property type="project" value="UniProtKB-SubCell"/>
</dbReference>
<proteinExistence type="predicted"/>
<reference evidence="19" key="2">
    <citation type="submission" date="2019-01" db="EMBL/GenBank/DDBJ databases">
        <authorList>
            <person name="Graves T."/>
            <person name="Eichler E.E."/>
            <person name="Wilson R.K."/>
        </authorList>
    </citation>
    <scope>NUCLEOTIDE SEQUENCE [LARGE SCALE GENOMIC DNA]</scope>
    <source>
        <strain evidence="19">17573</strain>
    </source>
</reference>
<dbReference type="InterPro" id="IPR051165">
    <property type="entry name" value="Multifunctional_ANK_Repeat"/>
</dbReference>
<evidence type="ECO:0000256" key="15">
    <source>
        <dbReference type="PROSITE-ProRule" id="PRU00023"/>
    </source>
</evidence>
<feature type="repeat" description="ANK" evidence="15">
    <location>
        <begin position="146"/>
        <end position="169"/>
    </location>
</feature>
<feature type="repeat" description="ANK" evidence="15">
    <location>
        <begin position="406"/>
        <end position="438"/>
    </location>
</feature>
<dbReference type="SUPFAM" id="SSF48403">
    <property type="entry name" value="Ankyrin repeat"/>
    <property type="match status" value="3"/>
</dbReference>
<dbReference type="GO" id="GO:0016323">
    <property type="term" value="C:basolateral plasma membrane"/>
    <property type="evidence" value="ECO:0007669"/>
    <property type="project" value="UniProtKB-ARBA"/>
</dbReference>
<feature type="repeat" description="ANK" evidence="15">
    <location>
        <begin position="472"/>
        <end position="504"/>
    </location>
</feature>
<keyword evidence="3" id="KW-1003">Cell membrane</keyword>
<dbReference type="GO" id="GO:0030315">
    <property type="term" value="C:T-tubule"/>
    <property type="evidence" value="ECO:0007669"/>
    <property type="project" value="UniProtKB-SubCell"/>
</dbReference>
<feature type="repeat" description="ANK" evidence="15">
    <location>
        <begin position="505"/>
        <end position="537"/>
    </location>
</feature>
<feature type="compositionally biased region" description="Basic and acidic residues" evidence="16">
    <location>
        <begin position="1788"/>
        <end position="1798"/>
    </location>
</feature>
<dbReference type="PROSITE" id="PS50297">
    <property type="entry name" value="ANK_REP_REGION"/>
    <property type="match status" value="21"/>
</dbReference>
<evidence type="ECO:0000256" key="3">
    <source>
        <dbReference type="ARBA" id="ARBA00022475"/>
    </source>
</evidence>
<keyword evidence="20" id="KW-1185">Reference proteome</keyword>
<feature type="repeat" description="ANK" evidence="15">
    <location>
        <begin position="80"/>
        <end position="112"/>
    </location>
</feature>
<dbReference type="VGNC" id="VGNC:100293">
    <property type="gene designation" value="ANK3"/>
</dbReference>
<dbReference type="Gene3D" id="2.60.220.30">
    <property type="match status" value="2"/>
</dbReference>
<keyword evidence="11" id="KW-0458">Lysosome</keyword>
<dbReference type="VEuPathDB" id="HostDB:ENSMMUG00000003589"/>
<gene>
    <name evidence="19 21" type="primary">ANK3</name>
</gene>
<evidence type="ECO:0000256" key="9">
    <source>
        <dbReference type="ARBA" id="ARBA00023136"/>
    </source>
</evidence>
<evidence type="ECO:0000313" key="21">
    <source>
        <dbReference type="VGNC" id="VGNC:100293"/>
    </source>
</evidence>
<feature type="repeat" description="ANK" evidence="15">
    <location>
        <begin position="208"/>
        <end position="240"/>
    </location>
</feature>
<dbReference type="InterPro" id="IPR011029">
    <property type="entry name" value="DEATH-like_dom_sf"/>
</dbReference>
<evidence type="ECO:0000256" key="6">
    <source>
        <dbReference type="ARBA" id="ARBA00022737"/>
    </source>
</evidence>
<evidence type="ECO:0000259" key="18">
    <source>
        <dbReference type="PROSITE" id="PS51145"/>
    </source>
</evidence>
<dbReference type="GO" id="GO:0005764">
    <property type="term" value="C:lysosome"/>
    <property type="evidence" value="ECO:0007669"/>
    <property type="project" value="UniProtKB-SubCell"/>
</dbReference>
<dbReference type="GO" id="GO:0007165">
    <property type="term" value="P:signal transduction"/>
    <property type="evidence" value="ECO:0007669"/>
    <property type="project" value="InterPro"/>
</dbReference>
<feature type="repeat" description="ANK" evidence="15">
    <location>
        <begin position="604"/>
        <end position="636"/>
    </location>
</feature>
<dbReference type="Bgee" id="ENSMMUG00000003589">
    <property type="expression patterns" value="Expressed in Ammon's horn and 21 other cell types or tissues"/>
</dbReference>
<dbReference type="InterPro" id="IPR000488">
    <property type="entry name" value="Death_dom"/>
</dbReference>
<dbReference type="Gene3D" id="2.60.40.2660">
    <property type="match status" value="1"/>
</dbReference>
<feature type="repeat" description="ANK" evidence="15">
    <location>
        <begin position="241"/>
        <end position="273"/>
    </location>
</feature>
<dbReference type="InterPro" id="IPR036770">
    <property type="entry name" value="Ankyrin_rpt-contain_sf"/>
</dbReference>
<evidence type="ECO:0000256" key="7">
    <source>
        <dbReference type="ARBA" id="ARBA00023018"/>
    </source>
</evidence>
<dbReference type="SMART" id="SM00005">
    <property type="entry name" value="DEATH"/>
    <property type="match status" value="1"/>
</dbReference>
<evidence type="ECO:0000256" key="1">
    <source>
        <dbReference type="ARBA" id="ARBA00004245"/>
    </source>
</evidence>
<evidence type="ECO:0000256" key="2">
    <source>
        <dbReference type="ARBA" id="ARBA00004371"/>
    </source>
</evidence>
<dbReference type="Pfam" id="PF00023">
    <property type="entry name" value="Ank"/>
    <property type="match status" value="2"/>
</dbReference>
<dbReference type="Pfam" id="PF12796">
    <property type="entry name" value="Ank_2"/>
    <property type="match status" value="7"/>
</dbReference>
<dbReference type="Pfam" id="PF00791">
    <property type="entry name" value="ZU5"/>
    <property type="match status" value="1"/>
</dbReference>
<dbReference type="InterPro" id="IPR002110">
    <property type="entry name" value="Ankyrin_rpt"/>
</dbReference>
<evidence type="ECO:0000256" key="13">
    <source>
        <dbReference type="ARBA" id="ARBA00024012"/>
    </source>
</evidence>
<dbReference type="PANTHER" id="PTHR24123:SF74">
    <property type="entry name" value="ANKYRIN 3"/>
    <property type="match status" value="1"/>
</dbReference>
<dbReference type="InterPro" id="IPR000906">
    <property type="entry name" value="ZU5_dom"/>
</dbReference>
<reference evidence="20" key="1">
    <citation type="journal article" date="2007" name="Science">
        <title>Evolutionary and biomedical insights from the rhesus macaque genome.</title>
        <authorList>
            <person name="Gibbs R.A."/>
            <person name="Rogers J."/>
            <person name="Katze M.G."/>
            <person name="Bumgarner R."/>
            <person name="Weinstock G.M."/>
            <person name="Mardis E.R."/>
            <person name="Remington K.A."/>
            <person name="Strausberg R.L."/>
            <person name="Venter J.C."/>
            <person name="Wilson R.K."/>
            <person name="Batzer M.A."/>
            <person name="Bustamante C.D."/>
            <person name="Eichler E.E."/>
            <person name="Hahn M.W."/>
            <person name="Hardison R.C."/>
            <person name="Makova K.D."/>
            <person name="Miller W."/>
            <person name="Milosavljevic A."/>
            <person name="Palermo R.E."/>
            <person name="Siepel A."/>
            <person name="Sikela J.M."/>
            <person name="Attaway T."/>
            <person name="Bell S."/>
            <person name="Bernard K.E."/>
            <person name="Buhay C.J."/>
            <person name="Chandrabose M.N."/>
            <person name="Dao M."/>
            <person name="Davis C."/>
            <person name="Delehaunty K.D."/>
            <person name="Ding Y."/>
            <person name="Dinh H.H."/>
            <person name="Dugan-Rocha S."/>
            <person name="Fulton L.A."/>
            <person name="Gabisi R.A."/>
            <person name="Garner T.T."/>
            <person name="Godfrey J."/>
            <person name="Hawes A.C."/>
            <person name="Hernandez J."/>
            <person name="Hines S."/>
            <person name="Holder M."/>
            <person name="Hume J."/>
            <person name="Jhangiani S.N."/>
            <person name="Joshi V."/>
            <person name="Khan Z.M."/>
            <person name="Kirkness E.F."/>
            <person name="Cree A."/>
            <person name="Fowler R.G."/>
            <person name="Lee S."/>
            <person name="Lewis L.R."/>
            <person name="Li Z."/>
            <person name="Liu Y.-S."/>
            <person name="Moore S.M."/>
            <person name="Muzny D."/>
            <person name="Nazareth L.V."/>
            <person name="Ngo D.N."/>
            <person name="Okwuonu G.O."/>
            <person name="Pai G."/>
            <person name="Parker D."/>
            <person name="Paul H.A."/>
            <person name="Pfannkoch C."/>
            <person name="Pohl C.S."/>
            <person name="Rogers Y.-H.C."/>
            <person name="Ruiz S.J."/>
            <person name="Sabo A."/>
            <person name="Santibanez J."/>
            <person name="Schneider B.W."/>
            <person name="Smith S.M."/>
            <person name="Sodergren E."/>
            <person name="Svatek A.F."/>
            <person name="Utterback T.R."/>
            <person name="Vattathil S."/>
            <person name="Warren W."/>
            <person name="White C.S."/>
            <person name="Chinwalla A.T."/>
            <person name="Feng Y."/>
            <person name="Halpern A.L."/>
            <person name="Hillier L.W."/>
            <person name="Huang X."/>
            <person name="Minx P."/>
            <person name="Nelson J.O."/>
            <person name="Pepin K.H."/>
            <person name="Qin X."/>
            <person name="Sutton G.G."/>
            <person name="Venter E."/>
            <person name="Walenz B.P."/>
            <person name="Wallis J.W."/>
            <person name="Worley K.C."/>
            <person name="Yang S.-P."/>
            <person name="Jones S.M."/>
            <person name="Marra M.A."/>
            <person name="Rocchi M."/>
            <person name="Schein J.E."/>
            <person name="Baertsch R."/>
            <person name="Clarke L."/>
            <person name="Csuros M."/>
            <person name="Glasscock J."/>
            <person name="Harris R.A."/>
            <person name="Havlak P."/>
            <person name="Jackson A.R."/>
            <person name="Jiang H."/>
            <person name="Liu Y."/>
            <person name="Messina D.N."/>
            <person name="Shen Y."/>
            <person name="Song H.X.-Z."/>
            <person name="Wylie T."/>
            <person name="Zhang L."/>
            <person name="Birney E."/>
            <person name="Han K."/>
            <person name="Konkel M.K."/>
            <person name="Lee J."/>
            <person name="Smit A.F.A."/>
            <person name="Ullmer B."/>
            <person name="Wang H."/>
            <person name="Xing J."/>
            <person name="Burhans R."/>
            <person name="Cheng Z."/>
            <person name="Karro J.E."/>
            <person name="Ma J."/>
            <person name="Raney B."/>
            <person name="She X."/>
            <person name="Cox M.J."/>
            <person name="Demuth J.P."/>
            <person name="Dumas L.J."/>
            <person name="Han S.-G."/>
            <person name="Hopkins J."/>
            <person name="Karimpour-Fard A."/>
            <person name="Kim Y.H."/>
            <person name="Pollack J.R."/>
            <person name="Vinar T."/>
            <person name="Addo-Quaye C."/>
            <person name="Degenhardt J."/>
            <person name="Denby A."/>
            <person name="Hubisz M.J."/>
            <person name="Indap A."/>
            <person name="Kosiol C."/>
            <person name="Lahn B.T."/>
            <person name="Lawson H.A."/>
            <person name="Marklein A."/>
            <person name="Nielsen R."/>
            <person name="Vallender E.J."/>
            <person name="Clark A.G."/>
            <person name="Ferguson B."/>
            <person name="Hernandez R.D."/>
            <person name="Hirani K."/>
            <person name="Kehrer-Sawatzki H."/>
            <person name="Kolb J."/>
            <person name="Patil S."/>
            <person name="Pu L.-L."/>
            <person name="Ren Y."/>
            <person name="Smith D.G."/>
            <person name="Wheeler D.A."/>
            <person name="Schenck I."/>
            <person name="Ball E.V."/>
            <person name="Chen R."/>
            <person name="Cooper D.N."/>
            <person name="Giardine B."/>
            <person name="Hsu F."/>
            <person name="Kent W.J."/>
            <person name="Lesk A."/>
            <person name="Nelson D.L."/>
            <person name="O'brien W.E."/>
            <person name="Pruefer K."/>
            <person name="Stenson P.D."/>
            <person name="Wallace J.C."/>
            <person name="Ke H."/>
            <person name="Liu X.-M."/>
            <person name="Wang P."/>
            <person name="Xiang A.P."/>
            <person name="Yang F."/>
            <person name="Barber G.P."/>
            <person name="Haussler D."/>
            <person name="Karolchik D."/>
            <person name="Kern A.D."/>
            <person name="Kuhn R.M."/>
            <person name="Smith K.E."/>
            <person name="Zwieg A.S."/>
        </authorList>
    </citation>
    <scope>NUCLEOTIDE SEQUENCE [LARGE SCALE GENOMIC DNA]</scope>
    <source>
        <strain evidence="20">17573</strain>
    </source>
</reference>
<accession>A0A5F7ZIN6</accession>
<feature type="region of interest" description="Disordered" evidence="16">
    <location>
        <begin position="1585"/>
        <end position="1626"/>
    </location>
</feature>
<evidence type="ECO:0000256" key="14">
    <source>
        <dbReference type="ARBA" id="ARBA00034100"/>
    </source>
</evidence>
<dbReference type="FunFam" id="2.60.40.2660:FF:000001">
    <property type="entry name" value="Ankyrin-3 isoform 2"/>
    <property type="match status" value="1"/>
</dbReference>
<dbReference type="GeneTree" id="ENSGT00940000154939"/>
<evidence type="ECO:0000256" key="10">
    <source>
        <dbReference type="ARBA" id="ARBA00023212"/>
    </source>
</evidence>
<evidence type="ECO:0000256" key="11">
    <source>
        <dbReference type="ARBA" id="ARBA00023228"/>
    </source>
</evidence>
<feature type="repeat" description="ANK" evidence="15">
    <location>
        <begin position="113"/>
        <end position="145"/>
    </location>
</feature>
<dbReference type="PROSITE" id="PS50088">
    <property type="entry name" value="ANK_REPEAT"/>
    <property type="match status" value="21"/>
</dbReference>
<feature type="repeat" description="ANK" evidence="15">
    <location>
        <begin position="670"/>
        <end position="702"/>
    </location>
</feature>
<dbReference type="FunFam" id="2.60.220.30:FF:000001">
    <property type="entry name" value="Ankyrin-3 isoform 2"/>
    <property type="match status" value="1"/>
</dbReference>
<dbReference type="Pfam" id="PF17809">
    <property type="entry name" value="UPA_2"/>
    <property type="match status" value="1"/>
</dbReference>
<dbReference type="GO" id="GO:0045211">
    <property type="term" value="C:postsynaptic membrane"/>
    <property type="evidence" value="ECO:0007669"/>
    <property type="project" value="UniProtKB-SubCell"/>
</dbReference>
<keyword evidence="6" id="KW-0677">Repeat</keyword>
<dbReference type="PANTHER" id="PTHR24123">
    <property type="entry name" value="ANKYRIN REPEAT-CONTAINING"/>
    <property type="match status" value="1"/>
</dbReference>
<keyword evidence="7" id="KW-0770">Synapse</keyword>
<dbReference type="PROSITE" id="PS51145">
    <property type="entry name" value="ZU5"/>
    <property type="match status" value="2"/>
</dbReference>
<feature type="repeat" description="ANK" evidence="15">
    <location>
        <begin position="307"/>
        <end position="339"/>
    </location>
</feature>
<keyword evidence="5" id="KW-0597">Phosphoprotein</keyword>
<dbReference type="PRINTS" id="PR01415">
    <property type="entry name" value="ANKYRIN"/>
</dbReference>
<feature type="repeat" description="ANK" evidence="15">
    <location>
        <begin position="439"/>
        <end position="471"/>
    </location>
</feature>
<feature type="region of interest" description="Disordered" evidence="16">
    <location>
        <begin position="1778"/>
        <end position="1811"/>
    </location>
</feature>
<dbReference type="PROSITE" id="PS50017">
    <property type="entry name" value="DEATH_DOMAIN"/>
    <property type="match status" value="1"/>
</dbReference>
<feature type="repeat" description="ANK" evidence="15">
    <location>
        <begin position="274"/>
        <end position="306"/>
    </location>
</feature>
<name>A0A5F7ZIN6_MACMU</name>
<dbReference type="Ensembl" id="ENSMMUT00000083767.1">
    <property type="protein sequence ID" value="ENSMMUP00000064479.1"/>
    <property type="gene ID" value="ENSMMUG00000003589.4"/>
</dbReference>
<reference evidence="19" key="4">
    <citation type="submission" date="2025-09" db="UniProtKB">
        <authorList>
            <consortium name="Ensembl"/>
        </authorList>
    </citation>
    <scope>IDENTIFICATION</scope>
    <source>
        <strain evidence="19">17573</strain>
    </source>
</reference>
<evidence type="ECO:0000256" key="4">
    <source>
        <dbReference type="ARBA" id="ARBA00022490"/>
    </source>
</evidence>
<dbReference type="FunFam" id="1.25.40.20:FF:000003">
    <property type="entry name" value="Ankyrin, isoform B"/>
    <property type="match status" value="1"/>
</dbReference>
<dbReference type="CDD" id="cd08803">
    <property type="entry name" value="Death_ank3"/>
    <property type="match status" value="1"/>
</dbReference>
<feature type="repeat" description="ANK" evidence="15">
    <location>
        <begin position="571"/>
        <end position="603"/>
    </location>
</feature>
<dbReference type="Gene3D" id="1.10.533.10">
    <property type="entry name" value="Death Domain, Fas"/>
    <property type="match status" value="1"/>
</dbReference>